<dbReference type="Gene3D" id="3.40.390.10">
    <property type="entry name" value="Collagenase (Catalytic Domain)"/>
    <property type="match status" value="1"/>
</dbReference>
<dbReference type="Proteomes" id="UP000295334">
    <property type="component" value="Unassembled WGS sequence"/>
</dbReference>
<dbReference type="EMBL" id="SJZI01000011">
    <property type="protein sequence ID" value="TCJ16529.1"/>
    <property type="molecule type" value="Genomic_DNA"/>
</dbReference>
<keyword evidence="6" id="KW-0862">Zinc</keyword>
<accession>A0A4R1BH35</accession>
<evidence type="ECO:0000256" key="3">
    <source>
        <dbReference type="ARBA" id="ARBA00022670"/>
    </source>
</evidence>
<keyword evidence="3" id="KW-0645">Protease</keyword>
<evidence type="ECO:0000313" key="11">
    <source>
        <dbReference type="Proteomes" id="UP000295334"/>
    </source>
</evidence>
<evidence type="ECO:0000256" key="4">
    <source>
        <dbReference type="ARBA" id="ARBA00022723"/>
    </source>
</evidence>
<feature type="domain" description="Peptidase M13 N-terminal" evidence="9">
    <location>
        <begin position="75"/>
        <end position="451"/>
    </location>
</feature>
<dbReference type="PANTHER" id="PTHR11733:SF167">
    <property type="entry name" value="FI17812P1-RELATED"/>
    <property type="match status" value="1"/>
</dbReference>
<dbReference type="GO" id="GO:0046872">
    <property type="term" value="F:metal ion binding"/>
    <property type="evidence" value="ECO:0007669"/>
    <property type="project" value="UniProtKB-KW"/>
</dbReference>
<evidence type="ECO:0000256" key="2">
    <source>
        <dbReference type="ARBA" id="ARBA00007357"/>
    </source>
</evidence>
<dbReference type="Pfam" id="PF01431">
    <property type="entry name" value="Peptidase_M13"/>
    <property type="match status" value="1"/>
</dbReference>
<comment type="cofactor">
    <cofactor evidence="1">
        <name>Zn(2+)</name>
        <dbReference type="ChEBI" id="CHEBI:29105"/>
    </cofactor>
</comment>
<comment type="caution">
    <text evidence="10">The sequence shown here is derived from an EMBL/GenBank/DDBJ whole genome shotgun (WGS) entry which is preliminary data.</text>
</comment>
<sequence length="709" mass="80371">MPIAAADHINKHLPAVSAIFKPQQVTIMYRPFLPLAAVTLLLAACNGGDTKIAGSTADNPAADILFSDRDSSVSPREDFFDYANGGWIKRFPIPEGYSSWTIGHAIQEDLDMRLRQINEDALKATGGIDKKVGDFWYSAMDSTTAEQQKLQPIQPELDAINAAKDLNGIMNVLADFQMKGISGGFDAGIYQDAKNSDVMALYFNQGGLGLPNRDYYFNTDARTTGIRQGYQQYVQEVFGTLGNDVAAAKQKASLHLQLETRLASASRKLEDLRDPYRNYNKMSVNGLATLCPAVNWTELLKKQDVKGVDSVIVGQPEFYKELNAALRGTPVPVLQDYLRFHLLRSMAPYLDSATYLQYFRFYSTKIRGIEKPLPRWKRMLQLEDRLMGEALGKVFVKEFFPEEAKERYSKMVEEVRTALHDRITQLDWMSDSTKQKAFVKLASMKKKVGYPDKWKDFSAMEIKRQPLARNVMAAANWWHHYEVNKLGKPVDREEWDMNPQTYNAYYNPSNNEIVLPAGIFTVPGYKDAQLDDALVYGYAGATTIGHEITHGFDDEGRQYDEKGNLRAWWTPKDSAEFAKRAEFMVRQFNEYMPVDTQRINGRATLGENIADLGGAILGLEVFKKTETYKSGKIINGMTPLQRFFHGYALGWLGHQKKEELATRLLTDVHSPAKWRVNGPFVNVPEFYEAFGVKPGDKMYRADSLRVRIW</sequence>
<dbReference type="CDD" id="cd08662">
    <property type="entry name" value="M13"/>
    <property type="match status" value="1"/>
</dbReference>
<dbReference type="InterPro" id="IPR024079">
    <property type="entry name" value="MetalloPept_cat_dom_sf"/>
</dbReference>
<evidence type="ECO:0000259" key="8">
    <source>
        <dbReference type="Pfam" id="PF01431"/>
    </source>
</evidence>
<keyword evidence="5" id="KW-0378">Hydrolase</keyword>
<dbReference type="InterPro" id="IPR000718">
    <property type="entry name" value="Peptidase_M13"/>
</dbReference>
<dbReference type="AlphaFoldDB" id="A0A4R1BH35"/>
<protein>
    <submittedName>
        <fullName evidence="10">M13 family peptidase</fullName>
    </submittedName>
</protein>
<name>A0A4R1BH35_9BACT</name>
<dbReference type="OrthoDB" id="9775677at2"/>
<reference evidence="10 11" key="1">
    <citation type="submission" date="2019-03" db="EMBL/GenBank/DDBJ databases">
        <authorList>
            <person name="Kim M.K.M."/>
        </authorList>
    </citation>
    <scope>NUCLEOTIDE SEQUENCE [LARGE SCALE GENOMIC DNA]</scope>
    <source>
        <strain evidence="10 11">17J68-12</strain>
    </source>
</reference>
<evidence type="ECO:0000256" key="5">
    <source>
        <dbReference type="ARBA" id="ARBA00022801"/>
    </source>
</evidence>
<dbReference type="Gene3D" id="1.10.1380.10">
    <property type="entry name" value="Neutral endopeptidase , domain2"/>
    <property type="match status" value="1"/>
</dbReference>
<dbReference type="PANTHER" id="PTHR11733">
    <property type="entry name" value="ZINC METALLOPROTEASE FAMILY M13 NEPRILYSIN-RELATED"/>
    <property type="match status" value="1"/>
</dbReference>
<evidence type="ECO:0000256" key="1">
    <source>
        <dbReference type="ARBA" id="ARBA00001947"/>
    </source>
</evidence>
<organism evidence="10 11">
    <name type="scientific">Flaviaesturariibacter flavus</name>
    <dbReference type="NCBI Taxonomy" id="2502780"/>
    <lineage>
        <taxon>Bacteria</taxon>
        <taxon>Pseudomonadati</taxon>
        <taxon>Bacteroidota</taxon>
        <taxon>Chitinophagia</taxon>
        <taxon>Chitinophagales</taxon>
        <taxon>Chitinophagaceae</taxon>
        <taxon>Flaviaestuariibacter</taxon>
    </lineage>
</organism>
<proteinExistence type="inferred from homology"/>
<dbReference type="GO" id="GO:0004222">
    <property type="term" value="F:metalloendopeptidase activity"/>
    <property type="evidence" value="ECO:0007669"/>
    <property type="project" value="InterPro"/>
</dbReference>
<dbReference type="Pfam" id="PF05649">
    <property type="entry name" value="Peptidase_M13_N"/>
    <property type="match status" value="1"/>
</dbReference>
<evidence type="ECO:0000256" key="7">
    <source>
        <dbReference type="ARBA" id="ARBA00023049"/>
    </source>
</evidence>
<evidence type="ECO:0000259" key="9">
    <source>
        <dbReference type="Pfam" id="PF05649"/>
    </source>
</evidence>
<dbReference type="InterPro" id="IPR042089">
    <property type="entry name" value="Peptidase_M13_dom_2"/>
</dbReference>
<dbReference type="GO" id="GO:0016485">
    <property type="term" value="P:protein processing"/>
    <property type="evidence" value="ECO:0007669"/>
    <property type="project" value="TreeGrafter"/>
</dbReference>
<dbReference type="InterPro" id="IPR018497">
    <property type="entry name" value="Peptidase_M13_C"/>
</dbReference>
<gene>
    <name evidence="10" type="ORF">EPD60_07225</name>
</gene>
<keyword evidence="11" id="KW-1185">Reference proteome</keyword>
<evidence type="ECO:0000256" key="6">
    <source>
        <dbReference type="ARBA" id="ARBA00022833"/>
    </source>
</evidence>
<dbReference type="InterPro" id="IPR008753">
    <property type="entry name" value="Peptidase_M13_N"/>
</dbReference>
<keyword evidence="7" id="KW-0482">Metalloprotease</keyword>
<evidence type="ECO:0000313" key="10">
    <source>
        <dbReference type="EMBL" id="TCJ16529.1"/>
    </source>
</evidence>
<dbReference type="GO" id="GO:0005886">
    <property type="term" value="C:plasma membrane"/>
    <property type="evidence" value="ECO:0007669"/>
    <property type="project" value="TreeGrafter"/>
</dbReference>
<feature type="domain" description="Peptidase M13 C-terminal" evidence="8">
    <location>
        <begin position="503"/>
        <end position="705"/>
    </location>
</feature>
<keyword evidence="4" id="KW-0479">Metal-binding</keyword>
<dbReference type="PROSITE" id="PS51885">
    <property type="entry name" value="NEPRILYSIN"/>
    <property type="match status" value="1"/>
</dbReference>
<dbReference type="PRINTS" id="PR00786">
    <property type="entry name" value="NEPRILYSIN"/>
</dbReference>
<comment type="similarity">
    <text evidence="2">Belongs to the peptidase M13 family.</text>
</comment>
<dbReference type="SUPFAM" id="SSF55486">
    <property type="entry name" value="Metalloproteases ('zincins'), catalytic domain"/>
    <property type="match status" value="1"/>
</dbReference>